<dbReference type="Proteomes" id="UP000494165">
    <property type="component" value="Unassembled WGS sequence"/>
</dbReference>
<dbReference type="AlphaFoldDB" id="A0A8S1EB98"/>
<evidence type="ECO:0000313" key="2">
    <source>
        <dbReference type="EMBL" id="CAB3387436.1"/>
    </source>
</evidence>
<proteinExistence type="predicted"/>
<evidence type="ECO:0000256" key="1">
    <source>
        <dbReference type="SAM" id="MobiDB-lite"/>
    </source>
</evidence>
<feature type="region of interest" description="Disordered" evidence="1">
    <location>
        <begin position="101"/>
        <end position="121"/>
    </location>
</feature>
<organism evidence="2 3">
    <name type="scientific">Cloeon dipterum</name>
    <dbReference type="NCBI Taxonomy" id="197152"/>
    <lineage>
        <taxon>Eukaryota</taxon>
        <taxon>Metazoa</taxon>
        <taxon>Ecdysozoa</taxon>
        <taxon>Arthropoda</taxon>
        <taxon>Hexapoda</taxon>
        <taxon>Insecta</taxon>
        <taxon>Pterygota</taxon>
        <taxon>Palaeoptera</taxon>
        <taxon>Ephemeroptera</taxon>
        <taxon>Pisciforma</taxon>
        <taxon>Baetidae</taxon>
        <taxon>Cloeon</taxon>
    </lineage>
</organism>
<dbReference type="EMBL" id="CADEPI010000576">
    <property type="protein sequence ID" value="CAB3387436.1"/>
    <property type="molecule type" value="Genomic_DNA"/>
</dbReference>
<evidence type="ECO:0000313" key="3">
    <source>
        <dbReference type="Proteomes" id="UP000494165"/>
    </source>
</evidence>
<reference evidence="2 3" key="1">
    <citation type="submission" date="2020-04" db="EMBL/GenBank/DDBJ databases">
        <authorList>
            <person name="Alioto T."/>
            <person name="Alioto T."/>
            <person name="Gomez Garrido J."/>
        </authorList>
    </citation>
    <scope>NUCLEOTIDE SEQUENCE [LARGE SCALE GENOMIC DNA]</scope>
</reference>
<name>A0A8S1EB98_9INSE</name>
<gene>
    <name evidence="2" type="ORF">CLODIP_2_CD13146</name>
</gene>
<comment type="caution">
    <text evidence="2">The sequence shown here is derived from an EMBL/GenBank/DDBJ whole genome shotgun (WGS) entry which is preliminary data.</text>
</comment>
<keyword evidence="3" id="KW-1185">Reference proteome</keyword>
<accession>A0A8S1EB98</accession>
<sequence length="136" mass="14782">MPRWVAAGSRILADGADEHERRGEGAASLAISLLLSSILGTHASHREHACRRQWRVGAAAGRTPCLGSSARRPLLASLRLLRSSRRTDYFADAIPSVTRSTCRRRSSLGPRRPGTKVGSVDEMSRDNAQGVIYFGK</sequence>
<protein>
    <submittedName>
        <fullName evidence="2">Uncharacterized protein</fullName>
    </submittedName>
</protein>